<dbReference type="GO" id="GO:0046491">
    <property type="term" value="P:L-methylmalonyl-CoA metabolic process"/>
    <property type="evidence" value="ECO:0007669"/>
    <property type="project" value="TreeGrafter"/>
</dbReference>
<sequence>MAITKSMKIPDIKNNPSKVQLSRISHVYFEHPELEQFAKFAEDFGFAEAHRTNDRVYYRGYGKDPYVYVASQSKDGQARFMGAAFVAQNATEFTKASQLPGASPKRSLNDAPGGGEIITFARPDSTFFHIVFGQTERNPEPSVAASATHISQGPYNTPFTKPRKGKFQRYDPGPALVHKLGHFGYVSANFDEDVEWYTSNFNIVPTDILHSPEDPNIDVLTFMHLDLGTEYSDHHSMFLSRAPPAETPAVTQLHHTSYEVSDFDEQLLGHQFLASKGWESVWGVGRHILGSQIFDYWKDCSGFKIEHYADGDIVNEKIEAKRDVAGPVSVWAPEMPSDFGVGFELPAH</sequence>
<dbReference type="SUPFAM" id="SSF54593">
    <property type="entry name" value="Glyoxalase/Bleomycin resistance protein/Dihydroxybiphenyl dioxygenase"/>
    <property type="match status" value="1"/>
</dbReference>
<dbReference type="CDD" id="cd07267">
    <property type="entry name" value="THT_Oxygenase_N"/>
    <property type="match status" value="1"/>
</dbReference>
<dbReference type="InterPro" id="IPR037523">
    <property type="entry name" value="VOC_core"/>
</dbReference>
<dbReference type="GO" id="GO:0046872">
    <property type="term" value="F:metal ion binding"/>
    <property type="evidence" value="ECO:0007669"/>
    <property type="project" value="UniProtKB-KW"/>
</dbReference>
<reference evidence="3" key="1">
    <citation type="submission" date="2020-04" db="EMBL/GenBank/DDBJ databases">
        <title>Draft genome resource of the tomato pathogen Pseudocercospora fuligena.</title>
        <authorList>
            <person name="Zaccaron A."/>
        </authorList>
    </citation>
    <scope>NUCLEOTIDE SEQUENCE</scope>
    <source>
        <strain evidence="3">PF001</strain>
    </source>
</reference>
<accession>A0A8H6REX1</accession>
<protein>
    <submittedName>
        <fullName evidence="3">Metapyrocatechase 2</fullName>
    </submittedName>
</protein>
<evidence type="ECO:0000313" key="3">
    <source>
        <dbReference type="EMBL" id="KAF7189679.1"/>
    </source>
</evidence>
<dbReference type="Proteomes" id="UP000660729">
    <property type="component" value="Unassembled WGS sequence"/>
</dbReference>
<evidence type="ECO:0000256" key="1">
    <source>
        <dbReference type="ARBA" id="ARBA00022723"/>
    </source>
</evidence>
<proteinExistence type="predicted"/>
<dbReference type="PROSITE" id="PS51819">
    <property type="entry name" value="VOC"/>
    <property type="match status" value="1"/>
</dbReference>
<feature type="domain" description="VOC" evidence="2">
    <location>
        <begin position="179"/>
        <end position="310"/>
    </location>
</feature>
<comment type="caution">
    <text evidence="3">The sequence shown here is derived from an EMBL/GenBank/DDBJ whole genome shotgun (WGS) entry which is preliminary data.</text>
</comment>
<dbReference type="InterPro" id="IPR051785">
    <property type="entry name" value="MMCE/EMCE_epimerase"/>
</dbReference>
<dbReference type="InterPro" id="IPR029068">
    <property type="entry name" value="Glyas_Bleomycin-R_OHBP_Dase"/>
</dbReference>
<name>A0A8H6REX1_9PEZI</name>
<dbReference type="PANTHER" id="PTHR43048">
    <property type="entry name" value="METHYLMALONYL-COA EPIMERASE"/>
    <property type="match status" value="1"/>
</dbReference>
<dbReference type="Gene3D" id="3.10.180.10">
    <property type="entry name" value="2,3-Dihydroxybiphenyl 1,2-Dioxygenase, domain 1"/>
    <property type="match status" value="2"/>
</dbReference>
<organism evidence="3 4">
    <name type="scientific">Pseudocercospora fuligena</name>
    <dbReference type="NCBI Taxonomy" id="685502"/>
    <lineage>
        <taxon>Eukaryota</taxon>
        <taxon>Fungi</taxon>
        <taxon>Dikarya</taxon>
        <taxon>Ascomycota</taxon>
        <taxon>Pezizomycotina</taxon>
        <taxon>Dothideomycetes</taxon>
        <taxon>Dothideomycetidae</taxon>
        <taxon>Mycosphaerellales</taxon>
        <taxon>Mycosphaerellaceae</taxon>
        <taxon>Pseudocercospora</taxon>
    </lineage>
</organism>
<dbReference type="AlphaFoldDB" id="A0A8H6REX1"/>
<keyword evidence="4" id="KW-1185">Reference proteome</keyword>
<dbReference type="PANTHER" id="PTHR43048:SF3">
    <property type="entry name" value="METHYLMALONYL-COA EPIMERASE, MITOCHONDRIAL"/>
    <property type="match status" value="1"/>
</dbReference>
<dbReference type="FunFam" id="3.10.180.10:FF:000039">
    <property type="entry name" value="Trihydroxytoluene oxygenase (AFU_orthologue AFUA_8G02470)"/>
    <property type="match status" value="1"/>
</dbReference>
<dbReference type="GO" id="GO:0005739">
    <property type="term" value="C:mitochondrion"/>
    <property type="evidence" value="ECO:0007669"/>
    <property type="project" value="TreeGrafter"/>
</dbReference>
<evidence type="ECO:0000259" key="2">
    <source>
        <dbReference type="PROSITE" id="PS51819"/>
    </source>
</evidence>
<gene>
    <name evidence="3" type="ORF">HII31_08999</name>
</gene>
<evidence type="ECO:0000313" key="4">
    <source>
        <dbReference type="Proteomes" id="UP000660729"/>
    </source>
</evidence>
<dbReference type="EMBL" id="JABCIY010000180">
    <property type="protein sequence ID" value="KAF7189679.1"/>
    <property type="molecule type" value="Genomic_DNA"/>
</dbReference>
<dbReference type="GO" id="GO:0004493">
    <property type="term" value="F:methylmalonyl-CoA epimerase activity"/>
    <property type="evidence" value="ECO:0007669"/>
    <property type="project" value="TreeGrafter"/>
</dbReference>
<keyword evidence="1" id="KW-0479">Metal-binding</keyword>
<dbReference type="OrthoDB" id="3360610at2759"/>